<organism evidence="5 6">
    <name type="scientific">Geojedonia litorea</name>
    <dbReference type="NCBI Taxonomy" id="1268269"/>
    <lineage>
        <taxon>Bacteria</taxon>
        <taxon>Pseudomonadati</taxon>
        <taxon>Bacteroidota</taxon>
        <taxon>Flavobacteriia</taxon>
        <taxon>Flavobacteriales</taxon>
        <taxon>Flavobacteriaceae</taxon>
        <taxon>Geojedonia</taxon>
    </lineage>
</organism>
<dbReference type="Pfam" id="PF18962">
    <property type="entry name" value="Por_Secre_tail"/>
    <property type="match status" value="1"/>
</dbReference>
<dbReference type="NCBIfam" id="TIGR04183">
    <property type="entry name" value="Por_Secre_tail"/>
    <property type="match status" value="1"/>
</dbReference>
<dbReference type="PANTHER" id="PTHR47566">
    <property type="match status" value="1"/>
</dbReference>
<keyword evidence="3" id="KW-0677">Repeat</keyword>
<evidence type="ECO:0000256" key="2">
    <source>
        <dbReference type="ARBA" id="ARBA00022729"/>
    </source>
</evidence>
<keyword evidence="2" id="KW-0732">Signal</keyword>
<comment type="caution">
    <text evidence="5">The sequence shown here is derived from an EMBL/GenBank/DDBJ whole genome shotgun (WGS) entry which is preliminary data.</text>
</comment>
<dbReference type="InterPro" id="IPR026444">
    <property type="entry name" value="Secre_tail"/>
</dbReference>
<protein>
    <submittedName>
        <fullName evidence="5">Leucine-rich repeat domain-containing protein</fullName>
    </submittedName>
</protein>
<evidence type="ECO:0000313" key="5">
    <source>
        <dbReference type="EMBL" id="MFC4722074.1"/>
    </source>
</evidence>
<dbReference type="EMBL" id="JBHSGP010000012">
    <property type="protein sequence ID" value="MFC4722074.1"/>
    <property type="molecule type" value="Genomic_DNA"/>
</dbReference>
<evidence type="ECO:0000313" key="6">
    <source>
        <dbReference type="Proteomes" id="UP001595953"/>
    </source>
</evidence>
<dbReference type="PANTHER" id="PTHR47566:SF1">
    <property type="entry name" value="PROTEIN NUD1"/>
    <property type="match status" value="1"/>
</dbReference>
<dbReference type="Gene3D" id="3.80.10.10">
    <property type="entry name" value="Ribonuclease Inhibitor"/>
    <property type="match status" value="2"/>
</dbReference>
<dbReference type="Proteomes" id="UP001595953">
    <property type="component" value="Unassembled WGS sequence"/>
</dbReference>
<evidence type="ECO:0000256" key="1">
    <source>
        <dbReference type="ARBA" id="ARBA00022614"/>
    </source>
</evidence>
<dbReference type="InterPro" id="IPR025875">
    <property type="entry name" value="Leu-rich_rpt_4"/>
</dbReference>
<proteinExistence type="predicted"/>
<dbReference type="InterPro" id="IPR032675">
    <property type="entry name" value="LRR_dom_sf"/>
</dbReference>
<sequence>MGNNNLSGLDVSAYPLLTYLSCSNNFGNSIGNLDLTSNPNLTTLYCQNAGITSLDVTQCMNLDILVCYDNSLTSLDLSANTALSEIRCYSSGINTLTFTNSNYNALLYLDCSDNPIGSLDASVFPNLQTLYCSNNNLSTLDVTNLTSLIDFGLWNNNLSSLDLSNNANLEYVEPGSNTNLSSLTLPTNKTTLTQLWAYNMNLSSLNYSEYTQLQYLDIGINNFTTADISMLPNLIEFYCNDNSLTSLNLSNGNIDGLAWMWAHDNPSLTCIQVDDLAKAAAKSSPNWQRDGSASFSLNCSLGIDDFNKDSVTLFPNPVKDKFEIDLKINASFSLINMFGQELKTGTFVAGNNTLDIGSLSNGIYVLNLETTEGKMVKRIIKE</sequence>
<name>A0ABV9N448_9FLAO</name>
<accession>A0ABV9N448</accession>
<feature type="domain" description="Secretion system C-terminal sorting" evidence="4">
    <location>
        <begin position="313"/>
        <end position="380"/>
    </location>
</feature>
<dbReference type="SUPFAM" id="SSF52058">
    <property type="entry name" value="L domain-like"/>
    <property type="match status" value="1"/>
</dbReference>
<keyword evidence="1" id="KW-0433">Leucine-rich repeat</keyword>
<gene>
    <name evidence="5" type="ORF">ACFO5O_07060</name>
</gene>
<keyword evidence="6" id="KW-1185">Reference proteome</keyword>
<dbReference type="RefSeq" id="WP_387962287.1">
    <property type="nucleotide sequence ID" value="NZ_JBHSGP010000012.1"/>
</dbReference>
<dbReference type="Pfam" id="PF12799">
    <property type="entry name" value="LRR_4"/>
    <property type="match status" value="1"/>
</dbReference>
<evidence type="ECO:0000259" key="4">
    <source>
        <dbReference type="Pfam" id="PF18962"/>
    </source>
</evidence>
<dbReference type="InterPro" id="IPR052574">
    <property type="entry name" value="CDIRP"/>
</dbReference>
<reference evidence="6" key="1">
    <citation type="journal article" date="2019" name="Int. J. Syst. Evol. Microbiol.">
        <title>The Global Catalogue of Microorganisms (GCM) 10K type strain sequencing project: providing services to taxonomists for standard genome sequencing and annotation.</title>
        <authorList>
            <consortium name="The Broad Institute Genomics Platform"/>
            <consortium name="The Broad Institute Genome Sequencing Center for Infectious Disease"/>
            <person name="Wu L."/>
            <person name="Ma J."/>
        </authorList>
    </citation>
    <scope>NUCLEOTIDE SEQUENCE [LARGE SCALE GENOMIC DNA]</scope>
    <source>
        <strain evidence="6">CCUG 63682</strain>
    </source>
</reference>
<evidence type="ECO:0000256" key="3">
    <source>
        <dbReference type="ARBA" id="ARBA00022737"/>
    </source>
</evidence>